<dbReference type="GO" id="GO:0051539">
    <property type="term" value="F:4 iron, 4 sulfur cluster binding"/>
    <property type="evidence" value="ECO:0007669"/>
    <property type="project" value="UniProtKB-KW"/>
</dbReference>
<dbReference type="SUPFAM" id="SSF54862">
    <property type="entry name" value="4Fe-4S ferredoxins"/>
    <property type="match status" value="1"/>
</dbReference>
<evidence type="ECO:0000256" key="2">
    <source>
        <dbReference type="ARBA" id="ARBA00022723"/>
    </source>
</evidence>
<evidence type="ECO:0000313" key="7">
    <source>
        <dbReference type="Proteomes" id="UP000011744"/>
    </source>
</evidence>
<dbReference type="InterPro" id="IPR050954">
    <property type="entry name" value="ET_IronSulfur_Cluster-Binding"/>
</dbReference>
<comment type="caution">
    <text evidence="6">The sequence shown here is derived from an EMBL/GenBank/DDBJ whole genome shotgun (WGS) entry which is preliminary data.</text>
</comment>
<organism evidence="6 7">
    <name type="scientific">Paramagnetospirillum caucaseum</name>
    <dbReference type="NCBI Taxonomy" id="1244869"/>
    <lineage>
        <taxon>Bacteria</taxon>
        <taxon>Pseudomonadati</taxon>
        <taxon>Pseudomonadota</taxon>
        <taxon>Alphaproteobacteria</taxon>
        <taxon>Rhodospirillales</taxon>
        <taxon>Magnetospirillaceae</taxon>
        <taxon>Paramagnetospirillum</taxon>
    </lineage>
</organism>
<name>M2Y751_9PROT</name>
<keyword evidence="3" id="KW-0408">Iron</keyword>
<protein>
    <submittedName>
        <fullName evidence="6">Phenylacetyl-CoA:acceptor oxidoreductase</fullName>
    </submittedName>
</protein>
<dbReference type="PANTHER" id="PTHR43177:SF3">
    <property type="entry name" value="PROTEIN NRFC HOMOLOG"/>
    <property type="match status" value="1"/>
</dbReference>
<dbReference type="STRING" id="1244869.H261_16276"/>
<dbReference type="InterPro" id="IPR017896">
    <property type="entry name" value="4Fe4S_Fe-S-bd"/>
</dbReference>
<dbReference type="Pfam" id="PF13247">
    <property type="entry name" value="Fer4_11"/>
    <property type="match status" value="1"/>
</dbReference>
<keyword evidence="2" id="KW-0479">Metal-binding</keyword>
<sequence>MTRYVMIADLRRCVGCQTCTAACKETNGTPPGVQWRRVLDLEAGEYPEVSRVFVPTGCQHCDEPPCMEVCPSTATGKRKDGIVTIDYDLCIGCGYCAISCPYEARYKVDEADFAYGRAAVASEQARFDPAKIGVATKCTFCVDRIDVGVKAGKVPGVDPEATPACVNSCLSGALRFGDIEDPDSAVSRLVAENQWFRMHEDEGTGPGFYYLWDKGAL</sequence>
<keyword evidence="7" id="KW-1185">Reference proteome</keyword>
<accession>M2Y751</accession>
<dbReference type="RefSeq" id="WP_008619551.1">
    <property type="nucleotide sequence ID" value="NZ_AONQ01000049.1"/>
</dbReference>
<dbReference type="eggNOG" id="COG0437">
    <property type="taxonomic scope" value="Bacteria"/>
</dbReference>
<dbReference type="OrthoDB" id="9779457at2"/>
<evidence type="ECO:0000256" key="4">
    <source>
        <dbReference type="ARBA" id="ARBA00023014"/>
    </source>
</evidence>
<dbReference type="Proteomes" id="UP000011744">
    <property type="component" value="Unassembled WGS sequence"/>
</dbReference>
<reference evidence="6 7" key="1">
    <citation type="journal article" date="2014" name="Genome Announc.">
        <title>Draft Genome Sequence of Magnetospirillum sp. Strain SO-1, a Freshwater Magnetotactic Bacterium Isolated from the Ol'khovka River, Russia.</title>
        <authorList>
            <person name="Grouzdev D.S."/>
            <person name="Dziuba M.V."/>
            <person name="Sukhacheva M.S."/>
            <person name="Mardanov A.V."/>
            <person name="Beletskiy A.V."/>
            <person name="Kuznetsov B.B."/>
            <person name="Skryabin K.G."/>
        </authorList>
    </citation>
    <scope>NUCLEOTIDE SEQUENCE [LARGE SCALE GENOMIC DNA]</scope>
    <source>
        <strain evidence="6 7">SO-1</strain>
    </source>
</reference>
<dbReference type="PROSITE" id="PS51379">
    <property type="entry name" value="4FE4S_FER_2"/>
    <property type="match status" value="2"/>
</dbReference>
<evidence type="ECO:0000256" key="3">
    <source>
        <dbReference type="ARBA" id="ARBA00023004"/>
    </source>
</evidence>
<dbReference type="EMBL" id="AONQ01000049">
    <property type="protein sequence ID" value="EME68891.1"/>
    <property type="molecule type" value="Genomic_DNA"/>
</dbReference>
<feature type="domain" description="4Fe-4S ferredoxin-type" evidence="5">
    <location>
        <begin position="3"/>
        <end position="33"/>
    </location>
</feature>
<gene>
    <name evidence="6" type="ORF">H261_16276</name>
</gene>
<dbReference type="PROSITE" id="PS00198">
    <property type="entry name" value="4FE4S_FER_1"/>
    <property type="match status" value="1"/>
</dbReference>
<dbReference type="PANTHER" id="PTHR43177">
    <property type="entry name" value="PROTEIN NRFC"/>
    <property type="match status" value="1"/>
</dbReference>
<dbReference type="AlphaFoldDB" id="M2Y751"/>
<feature type="domain" description="4Fe-4S ferredoxin-type" evidence="5">
    <location>
        <begin position="81"/>
        <end position="110"/>
    </location>
</feature>
<keyword evidence="4" id="KW-0411">Iron-sulfur</keyword>
<evidence type="ECO:0000259" key="5">
    <source>
        <dbReference type="PROSITE" id="PS51379"/>
    </source>
</evidence>
<evidence type="ECO:0000256" key="1">
    <source>
        <dbReference type="ARBA" id="ARBA00022485"/>
    </source>
</evidence>
<dbReference type="CDD" id="cd10551">
    <property type="entry name" value="PsrB"/>
    <property type="match status" value="1"/>
</dbReference>
<dbReference type="GO" id="GO:0046872">
    <property type="term" value="F:metal ion binding"/>
    <property type="evidence" value="ECO:0007669"/>
    <property type="project" value="UniProtKB-KW"/>
</dbReference>
<proteinExistence type="predicted"/>
<evidence type="ECO:0000313" key="6">
    <source>
        <dbReference type="EMBL" id="EME68891.1"/>
    </source>
</evidence>
<dbReference type="Gene3D" id="3.30.70.20">
    <property type="match status" value="2"/>
</dbReference>
<dbReference type="InterPro" id="IPR017900">
    <property type="entry name" value="4Fe4S_Fe_S_CS"/>
</dbReference>
<keyword evidence="1" id="KW-0004">4Fe-4S</keyword>
<dbReference type="PATRIC" id="fig|1244869.3.peg.3264"/>